<feature type="region of interest" description="Disordered" evidence="1">
    <location>
        <begin position="151"/>
        <end position="195"/>
    </location>
</feature>
<feature type="compositionally biased region" description="Low complexity" evidence="1">
    <location>
        <begin position="152"/>
        <end position="180"/>
    </location>
</feature>
<evidence type="ECO:0000313" key="5">
    <source>
        <dbReference type="Proteomes" id="UP001583186"/>
    </source>
</evidence>
<keyword evidence="5" id="KW-1185">Reference proteome</keyword>
<feature type="signal peptide" evidence="3">
    <location>
        <begin position="1"/>
        <end position="18"/>
    </location>
</feature>
<organism evidence="4 5">
    <name type="scientific">Sporothrix stenoceras</name>
    <dbReference type="NCBI Taxonomy" id="5173"/>
    <lineage>
        <taxon>Eukaryota</taxon>
        <taxon>Fungi</taxon>
        <taxon>Dikarya</taxon>
        <taxon>Ascomycota</taxon>
        <taxon>Pezizomycotina</taxon>
        <taxon>Sordariomycetes</taxon>
        <taxon>Sordariomycetidae</taxon>
        <taxon>Ophiostomatales</taxon>
        <taxon>Ophiostomataceae</taxon>
        <taxon>Sporothrix</taxon>
    </lineage>
</organism>
<keyword evidence="3" id="KW-0732">Signal</keyword>
<feature type="transmembrane region" description="Helical" evidence="2">
    <location>
        <begin position="196"/>
        <end position="216"/>
    </location>
</feature>
<name>A0ABR3YN13_9PEZI</name>
<evidence type="ECO:0000256" key="2">
    <source>
        <dbReference type="SAM" id="Phobius"/>
    </source>
</evidence>
<evidence type="ECO:0000313" key="4">
    <source>
        <dbReference type="EMBL" id="KAL1889258.1"/>
    </source>
</evidence>
<sequence>MIQRLAVGLLCLASAAVADVNTDVSGLSSDSHVFDIKLRQNSHPPLRLSHSSLSLVDASVGANATAPWTAGSVCTEEGEWNCLTTCWQRCASGVWSDTMALAEGTVCAPVGLSYDITLSPSTGEVKTSANEDISTVLAATTGLCQCTAGGCTASTSPSSSSSSTTEPSTTTASSSRESSTGDFIPGSTSPAATQPASTVTVVVGVGMLAVVFARLLM</sequence>
<protein>
    <submittedName>
        <fullName evidence="4">Uncharacterized protein</fullName>
    </submittedName>
</protein>
<dbReference type="Proteomes" id="UP001583186">
    <property type="component" value="Unassembled WGS sequence"/>
</dbReference>
<keyword evidence="2" id="KW-0472">Membrane</keyword>
<evidence type="ECO:0000256" key="3">
    <source>
        <dbReference type="SAM" id="SignalP"/>
    </source>
</evidence>
<reference evidence="4 5" key="1">
    <citation type="journal article" date="2024" name="IMA Fungus">
        <title>IMA Genome - F19 : A genome assembly and annotation guide to empower mycologists, including annotated draft genome sequences of Ceratocystis pirilliformis, Diaporthe australafricana, Fusarium ophioides, Paecilomyces lecythidis, and Sporothrix stenoceras.</title>
        <authorList>
            <person name="Aylward J."/>
            <person name="Wilson A.M."/>
            <person name="Visagie C.M."/>
            <person name="Spraker J."/>
            <person name="Barnes I."/>
            <person name="Buitendag C."/>
            <person name="Ceriani C."/>
            <person name="Del Mar Angel L."/>
            <person name="du Plessis D."/>
            <person name="Fuchs T."/>
            <person name="Gasser K."/>
            <person name="Kramer D."/>
            <person name="Li W."/>
            <person name="Munsamy K."/>
            <person name="Piso A."/>
            <person name="Price J.L."/>
            <person name="Sonnekus B."/>
            <person name="Thomas C."/>
            <person name="van der Nest A."/>
            <person name="van Dijk A."/>
            <person name="van Heerden A."/>
            <person name="van Vuuren N."/>
            <person name="Yilmaz N."/>
            <person name="Duong T.A."/>
            <person name="van der Merwe N.A."/>
            <person name="Wingfield M.J."/>
            <person name="Wingfield B.D."/>
        </authorList>
    </citation>
    <scope>NUCLEOTIDE SEQUENCE [LARGE SCALE GENOMIC DNA]</scope>
    <source>
        <strain evidence="4 5">CMW 5346</strain>
    </source>
</reference>
<keyword evidence="2" id="KW-0812">Transmembrane</keyword>
<dbReference type="EMBL" id="JAWCUI010000077">
    <property type="protein sequence ID" value="KAL1889258.1"/>
    <property type="molecule type" value="Genomic_DNA"/>
</dbReference>
<evidence type="ECO:0000256" key="1">
    <source>
        <dbReference type="SAM" id="MobiDB-lite"/>
    </source>
</evidence>
<proteinExistence type="predicted"/>
<gene>
    <name evidence="4" type="ORF">Sste5346_009012</name>
</gene>
<accession>A0ABR3YN13</accession>
<feature type="chain" id="PRO_5047129251" evidence="3">
    <location>
        <begin position="19"/>
        <end position="217"/>
    </location>
</feature>
<comment type="caution">
    <text evidence="4">The sequence shown here is derived from an EMBL/GenBank/DDBJ whole genome shotgun (WGS) entry which is preliminary data.</text>
</comment>
<keyword evidence="2" id="KW-1133">Transmembrane helix</keyword>
<feature type="compositionally biased region" description="Polar residues" evidence="1">
    <location>
        <begin position="186"/>
        <end position="195"/>
    </location>
</feature>